<organism evidence="1 2">
    <name type="scientific">Asaia siamensis</name>
    <dbReference type="NCBI Taxonomy" id="110479"/>
    <lineage>
        <taxon>Bacteria</taxon>
        <taxon>Pseudomonadati</taxon>
        <taxon>Pseudomonadota</taxon>
        <taxon>Alphaproteobacteria</taxon>
        <taxon>Acetobacterales</taxon>
        <taxon>Acetobacteraceae</taxon>
        <taxon>Asaia</taxon>
    </lineage>
</organism>
<proteinExistence type="predicted"/>
<sequence length="233" mass="25114">MATFATPGMLEASSRFWERTMSQTSLPPAIDPDYLALLDSDRISGRTRQVMEERAQTSDAGYKPRHLSQIAYDVLGALSARVLPQAAILPDATINIAARIDSRLGSAGDGWRFASLPPDIEAYELALTGIDTAARQRHGAGFTGLDAELQDSLVHTMAEGALSTESLDATQMRAWFADLRADCVQIFISHPAVQAQLGIDAVFNGGDGVFQGFSAMGEGVSEAWEPEVKERAR</sequence>
<comment type="caution">
    <text evidence="1">The sequence shown here is derived from an EMBL/GenBank/DDBJ whole genome shotgun (WGS) entry which is preliminary data.</text>
</comment>
<name>A0ABQ1MLL6_9PROT</name>
<evidence type="ECO:0008006" key="3">
    <source>
        <dbReference type="Google" id="ProtNLM"/>
    </source>
</evidence>
<dbReference type="Pfam" id="PF13618">
    <property type="entry name" value="Gluconate_2-dh3"/>
    <property type="match status" value="1"/>
</dbReference>
<evidence type="ECO:0000313" key="2">
    <source>
        <dbReference type="Proteomes" id="UP000637769"/>
    </source>
</evidence>
<gene>
    <name evidence="1" type="ORF">GCM10007207_28140</name>
</gene>
<dbReference type="EMBL" id="BMCH01000009">
    <property type="protein sequence ID" value="GGC41171.1"/>
    <property type="molecule type" value="Genomic_DNA"/>
</dbReference>
<accession>A0ABQ1MLL6</accession>
<dbReference type="Proteomes" id="UP000637769">
    <property type="component" value="Unassembled WGS sequence"/>
</dbReference>
<reference evidence="2" key="1">
    <citation type="journal article" date="2019" name="Int. J. Syst. Evol. Microbiol.">
        <title>The Global Catalogue of Microorganisms (GCM) 10K type strain sequencing project: providing services to taxonomists for standard genome sequencing and annotation.</title>
        <authorList>
            <consortium name="The Broad Institute Genomics Platform"/>
            <consortium name="The Broad Institute Genome Sequencing Center for Infectious Disease"/>
            <person name="Wu L."/>
            <person name="Ma J."/>
        </authorList>
    </citation>
    <scope>NUCLEOTIDE SEQUENCE [LARGE SCALE GENOMIC DNA]</scope>
    <source>
        <strain evidence="2">CCM 7132</strain>
    </source>
</reference>
<dbReference type="InterPro" id="IPR027056">
    <property type="entry name" value="Gluconate_2DH_su3"/>
</dbReference>
<keyword evidence="2" id="KW-1185">Reference proteome</keyword>
<evidence type="ECO:0000313" key="1">
    <source>
        <dbReference type="EMBL" id="GGC41171.1"/>
    </source>
</evidence>
<protein>
    <recommendedName>
        <fullName evidence="3">Gluconate 2-dehydrogenase subunit 3-like protein</fullName>
    </recommendedName>
</protein>